<dbReference type="EMBL" id="JBHSWW010000500">
    <property type="protein sequence ID" value="MFC6755051.1"/>
    <property type="molecule type" value="Genomic_DNA"/>
</dbReference>
<feature type="non-terminal residue" evidence="3">
    <location>
        <position position="1"/>
    </location>
</feature>
<dbReference type="Gene3D" id="3.30.70.270">
    <property type="match status" value="1"/>
</dbReference>
<dbReference type="PANTHER" id="PTHR44757">
    <property type="entry name" value="DIGUANYLATE CYCLASE DGCP"/>
    <property type="match status" value="1"/>
</dbReference>
<dbReference type="AlphaFoldDB" id="A0ABD5SED1"/>
<evidence type="ECO:0000259" key="2">
    <source>
        <dbReference type="PROSITE" id="PS50887"/>
    </source>
</evidence>
<evidence type="ECO:0000313" key="3">
    <source>
        <dbReference type="EMBL" id="MFC6755051.1"/>
    </source>
</evidence>
<sequence>DVLTKLPNRMLFMDRLAQLIGKGNREEKFRFAVLFLDLDRFKVINDSLGHLAGDKLLQQVGNRLAKLVRPQDTVARLGGDEFCLLLDDVQGLNFAELVAKRICEDLTKSFVVLGNEVFTSTSIGVAYSALGYDKAEDMLRDADAAMYQAKLLGKRQYAVFDQSMHTKAMNTLKLETELRNAINNNEIDVFYQPIMRLGTSELDGFEALARWQHPNQGLIPPNDFIPLAEESGLIIELDIAMCLKACIQMSQWHKEFGEHISISINLSSKHFSRSDLVDRIRNVLQVSGINPAMLKLEITESALMENVIAAQKILGELKGLGVFLAMDDFGTGYSSLSYLHRFPL</sequence>
<dbReference type="SMART" id="SM00267">
    <property type="entry name" value="GGDEF"/>
    <property type="match status" value="1"/>
</dbReference>
<name>A0ABD5SED1_9EURY</name>
<dbReference type="SMART" id="SM00052">
    <property type="entry name" value="EAL"/>
    <property type="match status" value="1"/>
</dbReference>
<dbReference type="InterPro" id="IPR035919">
    <property type="entry name" value="EAL_sf"/>
</dbReference>
<reference evidence="3 4" key="1">
    <citation type="journal article" date="2019" name="Int. J. Syst. Evol. Microbiol.">
        <title>The Global Catalogue of Microorganisms (GCM) 10K type strain sequencing project: providing services to taxonomists for standard genome sequencing and annotation.</title>
        <authorList>
            <consortium name="The Broad Institute Genomics Platform"/>
            <consortium name="The Broad Institute Genome Sequencing Center for Infectious Disease"/>
            <person name="Wu L."/>
            <person name="Ma J."/>
        </authorList>
    </citation>
    <scope>NUCLEOTIDE SEQUENCE [LARGE SCALE GENOMIC DNA]</scope>
    <source>
        <strain evidence="3 4">CGMCC 1.3239</strain>
    </source>
</reference>
<dbReference type="InterPro" id="IPR000160">
    <property type="entry name" value="GGDEF_dom"/>
</dbReference>
<feature type="domain" description="GGDEF" evidence="2">
    <location>
        <begin position="29"/>
        <end position="162"/>
    </location>
</feature>
<organism evidence="3 4">
    <name type="scientific">Halorubrum tibetense</name>
    <dbReference type="NCBI Taxonomy" id="175631"/>
    <lineage>
        <taxon>Archaea</taxon>
        <taxon>Methanobacteriati</taxon>
        <taxon>Methanobacteriota</taxon>
        <taxon>Stenosarchaea group</taxon>
        <taxon>Halobacteria</taxon>
        <taxon>Halobacteriales</taxon>
        <taxon>Haloferacaceae</taxon>
        <taxon>Halorubrum</taxon>
    </lineage>
</organism>
<dbReference type="SUPFAM" id="SSF55073">
    <property type="entry name" value="Nucleotide cyclase"/>
    <property type="match status" value="1"/>
</dbReference>
<dbReference type="CDD" id="cd01949">
    <property type="entry name" value="GGDEF"/>
    <property type="match status" value="1"/>
</dbReference>
<dbReference type="RefSeq" id="WP_379783915.1">
    <property type="nucleotide sequence ID" value="NZ_JBHSWW010000500.1"/>
</dbReference>
<feature type="non-terminal residue" evidence="3">
    <location>
        <position position="344"/>
    </location>
</feature>
<dbReference type="Proteomes" id="UP001596442">
    <property type="component" value="Unassembled WGS sequence"/>
</dbReference>
<dbReference type="InterPro" id="IPR052155">
    <property type="entry name" value="Biofilm_reg_signaling"/>
</dbReference>
<dbReference type="InterPro" id="IPR029787">
    <property type="entry name" value="Nucleotide_cyclase"/>
</dbReference>
<evidence type="ECO:0000259" key="1">
    <source>
        <dbReference type="PROSITE" id="PS50883"/>
    </source>
</evidence>
<feature type="domain" description="EAL" evidence="1">
    <location>
        <begin position="171"/>
        <end position="344"/>
    </location>
</feature>
<comment type="caution">
    <text evidence="3">The sequence shown here is derived from an EMBL/GenBank/DDBJ whole genome shotgun (WGS) entry which is preliminary data.</text>
</comment>
<protein>
    <submittedName>
        <fullName evidence="3">Bifunctional diguanylate cyclase/phosphodiesterase</fullName>
    </submittedName>
</protein>
<gene>
    <name evidence="3" type="ORF">ACFQEU_16515</name>
</gene>
<dbReference type="InterPro" id="IPR001633">
    <property type="entry name" value="EAL_dom"/>
</dbReference>
<dbReference type="NCBIfam" id="TIGR00254">
    <property type="entry name" value="GGDEF"/>
    <property type="match status" value="1"/>
</dbReference>
<accession>A0ABD5SED1</accession>
<evidence type="ECO:0000313" key="4">
    <source>
        <dbReference type="Proteomes" id="UP001596442"/>
    </source>
</evidence>
<dbReference type="CDD" id="cd01948">
    <property type="entry name" value="EAL"/>
    <property type="match status" value="1"/>
</dbReference>
<dbReference type="PROSITE" id="PS50887">
    <property type="entry name" value="GGDEF"/>
    <property type="match status" value="1"/>
</dbReference>
<dbReference type="Pfam" id="PF00563">
    <property type="entry name" value="EAL"/>
    <property type="match status" value="1"/>
</dbReference>
<dbReference type="PANTHER" id="PTHR44757:SF2">
    <property type="entry name" value="BIOFILM ARCHITECTURE MAINTENANCE PROTEIN MBAA"/>
    <property type="match status" value="1"/>
</dbReference>
<dbReference type="InterPro" id="IPR043128">
    <property type="entry name" value="Rev_trsase/Diguanyl_cyclase"/>
</dbReference>
<proteinExistence type="predicted"/>
<dbReference type="Gene3D" id="3.20.20.450">
    <property type="entry name" value="EAL domain"/>
    <property type="match status" value="1"/>
</dbReference>
<keyword evidence="4" id="KW-1185">Reference proteome</keyword>
<dbReference type="SUPFAM" id="SSF141868">
    <property type="entry name" value="EAL domain-like"/>
    <property type="match status" value="1"/>
</dbReference>
<dbReference type="Pfam" id="PF00990">
    <property type="entry name" value="GGDEF"/>
    <property type="match status" value="1"/>
</dbReference>
<dbReference type="PROSITE" id="PS50883">
    <property type="entry name" value="EAL"/>
    <property type="match status" value="1"/>
</dbReference>